<protein>
    <submittedName>
        <fullName evidence="1">Uncharacterized protein</fullName>
    </submittedName>
</protein>
<sequence>MSGKQAFHFIYTFRE</sequence>
<name>A0A0E9PR99_ANGAN</name>
<organism evidence="1">
    <name type="scientific">Anguilla anguilla</name>
    <name type="common">European freshwater eel</name>
    <name type="synonym">Muraena anguilla</name>
    <dbReference type="NCBI Taxonomy" id="7936"/>
    <lineage>
        <taxon>Eukaryota</taxon>
        <taxon>Metazoa</taxon>
        <taxon>Chordata</taxon>
        <taxon>Craniata</taxon>
        <taxon>Vertebrata</taxon>
        <taxon>Euteleostomi</taxon>
        <taxon>Actinopterygii</taxon>
        <taxon>Neopterygii</taxon>
        <taxon>Teleostei</taxon>
        <taxon>Anguilliformes</taxon>
        <taxon>Anguillidae</taxon>
        <taxon>Anguilla</taxon>
    </lineage>
</organism>
<evidence type="ECO:0000313" key="1">
    <source>
        <dbReference type="EMBL" id="JAH06615.1"/>
    </source>
</evidence>
<proteinExistence type="predicted"/>
<reference evidence="1" key="1">
    <citation type="submission" date="2014-11" db="EMBL/GenBank/DDBJ databases">
        <authorList>
            <person name="Amaro Gonzalez C."/>
        </authorList>
    </citation>
    <scope>NUCLEOTIDE SEQUENCE</scope>
</reference>
<dbReference type="EMBL" id="GBXM01101962">
    <property type="protein sequence ID" value="JAH06615.1"/>
    <property type="molecule type" value="Transcribed_RNA"/>
</dbReference>
<accession>A0A0E9PR99</accession>
<reference evidence="1" key="2">
    <citation type="journal article" date="2015" name="Fish Shellfish Immunol.">
        <title>Early steps in the European eel (Anguilla anguilla)-Vibrio vulnificus interaction in the gills: Role of the RtxA13 toxin.</title>
        <authorList>
            <person name="Callol A."/>
            <person name="Pajuelo D."/>
            <person name="Ebbesson L."/>
            <person name="Teles M."/>
            <person name="MacKenzie S."/>
            <person name="Amaro C."/>
        </authorList>
    </citation>
    <scope>NUCLEOTIDE SEQUENCE</scope>
</reference>